<reference evidence="1 2" key="1">
    <citation type="submission" date="2018-06" db="EMBL/GenBank/DDBJ databases">
        <title>Rhizobium wuzhouense sp. nov., isolated from roots of Oryza officinalis.</title>
        <authorList>
            <person name="Yuan T."/>
        </authorList>
    </citation>
    <scope>NUCLEOTIDE SEQUENCE [LARGE SCALE GENOMIC DNA]</scope>
    <source>
        <strain evidence="1 2">W44</strain>
    </source>
</reference>
<dbReference type="Gene3D" id="1.25.40.380">
    <property type="entry name" value="Protein of unknown function DUF1810"/>
    <property type="match status" value="1"/>
</dbReference>
<dbReference type="InterPro" id="IPR014937">
    <property type="entry name" value="DUF1810"/>
</dbReference>
<keyword evidence="2" id="KW-1185">Reference proteome</keyword>
<proteinExistence type="predicted"/>
<accession>A0ABX5NQ04</accession>
<dbReference type="EMBL" id="QJRY01000009">
    <property type="protein sequence ID" value="PYB70447.1"/>
    <property type="molecule type" value="Genomic_DNA"/>
</dbReference>
<dbReference type="Proteomes" id="UP000247536">
    <property type="component" value="Unassembled WGS sequence"/>
</dbReference>
<dbReference type="Pfam" id="PF08837">
    <property type="entry name" value="DUF1810"/>
    <property type="match status" value="1"/>
</dbReference>
<evidence type="ECO:0000313" key="2">
    <source>
        <dbReference type="Proteomes" id="UP000247536"/>
    </source>
</evidence>
<sequence length="147" mass="16854">MRRLAIDIWDTHRFLLAQEPVFATVLAELRRGQKESHWMWFIFPQLRDLGRSETARHFGLAGVDEASMYLAHPILGPRLVQVTEAVLAIQDRSLYEIFGSPDDLKFRSCMTLFSLVVEDQRAYPFSQALARFCEGEPDRLTLALVSA</sequence>
<dbReference type="SUPFAM" id="SSF140736">
    <property type="entry name" value="Rv1873-like"/>
    <property type="match status" value="1"/>
</dbReference>
<comment type="caution">
    <text evidence="1">The sequence shown here is derived from an EMBL/GenBank/DDBJ whole genome shotgun (WGS) entry which is preliminary data.</text>
</comment>
<protein>
    <submittedName>
        <fullName evidence="1">DUF1810 domain-containing protein</fullName>
    </submittedName>
</protein>
<evidence type="ECO:0000313" key="1">
    <source>
        <dbReference type="EMBL" id="PYB70447.1"/>
    </source>
</evidence>
<dbReference type="PIRSF" id="PIRSF008546">
    <property type="entry name" value="UCP008546"/>
    <property type="match status" value="1"/>
</dbReference>
<dbReference type="InterPro" id="IPR036287">
    <property type="entry name" value="Rv1873-like_sf"/>
</dbReference>
<name>A0ABX5NQ04_9HYPH</name>
<organism evidence="1 2">
    <name type="scientific">Rhizobium wuzhouense</name>
    <dbReference type="NCBI Taxonomy" id="1986026"/>
    <lineage>
        <taxon>Bacteria</taxon>
        <taxon>Pseudomonadati</taxon>
        <taxon>Pseudomonadota</taxon>
        <taxon>Alphaproteobacteria</taxon>
        <taxon>Hyphomicrobiales</taxon>
        <taxon>Rhizobiaceae</taxon>
        <taxon>Rhizobium/Agrobacterium group</taxon>
        <taxon>Rhizobium</taxon>
    </lineage>
</organism>
<gene>
    <name evidence="1" type="ORF">DMY87_21350</name>
</gene>